<dbReference type="SUPFAM" id="SSF102405">
    <property type="entry name" value="MCP/YpsA-like"/>
    <property type="match status" value="1"/>
</dbReference>
<protein>
    <submittedName>
        <fullName evidence="4">DNA-processing protein DprA</fullName>
    </submittedName>
</protein>
<comment type="caution">
    <text evidence="4">The sequence shown here is derived from an EMBL/GenBank/DDBJ whole genome shotgun (WGS) entry which is preliminary data.</text>
</comment>
<gene>
    <name evidence="4" type="primary">dprA</name>
    <name evidence="4" type="ORF">ACFSJ3_09440</name>
</gene>
<dbReference type="NCBIfam" id="TIGR00732">
    <property type="entry name" value="dprA"/>
    <property type="match status" value="1"/>
</dbReference>
<dbReference type="Pfam" id="PF02481">
    <property type="entry name" value="DNA_processg_A"/>
    <property type="match status" value="1"/>
</dbReference>
<dbReference type="Pfam" id="PF17782">
    <property type="entry name" value="WHD_DprA"/>
    <property type="match status" value="1"/>
</dbReference>
<organism evidence="4 5">
    <name type="scientific">Corallincola platygyrae</name>
    <dbReference type="NCBI Taxonomy" id="1193278"/>
    <lineage>
        <taxon>Bacteria</taxon>
        <taxon>Pseudomonadati</taxon>
        <taxon>Pseudomonadota</taxon>
        <taxon>Gammaproteobacteria</taxon>
        <taxon>Alteromonadales</taxon>
        <taxon>Psychromonadaceae</taxon>
        <taxon>Corallincola</taxon>
    </lineage>
</organism>
<name>A0ABW4XP08_9GAMM</name>
<keyword evidence="5" id="KW-1185">Reference proteome</keyword>
<feature type="domain" description="Smf/DprA SLOG" evidence="2">
    <location>
        <begin position="80"/>
        <end position="286"/>
    </location>
</feature>
<dbReference type="Proteomes" id="UP001597380">
    <property type="component" value="Unassembled WGS sequence"/>
</dbReference>
<dbReference type="InterPro" id="IPR003488">
    <property type="entry name" value="DprA"/>
</dbReference>
<evidence type="ECO:0000313" key="5">
    <source>
        <dbReference type="Proteomes" id="UP001597380"/>
    </source>
</evidence>
<evidence type="ECO:0000256" key="1">
    <source>
        <dbReference type="ARBA" id="ARBA00006525"/>
    </source>
</evidence>
<accession>A0ABW4XP08</accession>
<dbReference type="PANTHER" id="PTHR43022:SF1">
    <property type="entry name" value="PROTEIN SMF"/>
    <property type="match status" value="1"/>
</dbReference>
<dbReference type="Gene3D" id="1.10.10.10">
    <property type="entry name" value="Winged helix-like DNA-binding domain superfamily/Winged helix DNA-binding domain"/>
    <property type="match status" value="1"/>
</dbReference>
<sequence length="361" mass="38707">MRQPISNVERWLVLSQLPRFGGRRAAKLISEYSIEQLFQVPASALPISDSQRRVFTQPDWRLIDSALAWAEQFACHLVSLSCESYPPLLREIPDPPMLLFVGGNKTLLSSPQLAVVGSRNASPAQHANTEAIVKPIAEAGMCITSGLARGIDGVAHKAALAAGGKTLAVMATGPDRIYPSAHRELAHRIVDQGGALVTEFHPGTAPYRGNFPKRNRIVSGMSLGTLVVAAGMKSGSLITARLATEQGRDVFAIPGAMSDPNVEGCHYLIKNGAKLVTSPVDIVEEVMAGHVMPAEEVKQTKLPTRGLLDSVGDEATSIDQIVDRSGQPINTVMQQLVLLEIQGEVAVVPGGYQRVRRTGYV</sequence>
<proteinExistence type="inferred from homology"/>
<dbReference type="RefSeq" id="WP_345341312.1">
    <property type="nucleotide sequence ID" value="NZ_BAABLI010000017.1"/>
</dbReference>
<dbReference type="PANTHER" id="PTHR43022">
    <property type="entry name" value="PROTEIN SMF"/>
    <property type="match status" value="1"/>
</dbReference>
<evidence type="ECO:0000313" key="4">
    <source>
        <dbReference type="EMBL" id="MFD2096206.1"/>
    </source>
</evidence>
<dbReference type="InterPro" id="IPR041614">
    <property type="entry name" value="DprA_WH"/>
</dbReference>
<reference evidence="5" key="1">
    <citation type="journal article" date="2019" name="Int. J. Syst. Evol. Microbiol.">
        <title>The Global Catalogue of Microorganisms (GCM) 10K type strain sequencing project: providing services to taxonomists for standard genome sequencing and annotation.</title>
        <authorList>
            <consortium name="The Broad Institute Genomics Platform"/>
            <consortium name="The Broad Institute Genome Sequencing Center for Infectious Disease"/>
            <person name="Wu L."/>
            <person name="Ma J."/>
        </authorList>
    </citation>
    <scope>NUCLEOTIDE SEQUENCE [LARGE SCALE GENOMIC DNA]</scope>
    <source>
        <strain evidence="5">CGMCC 1.10992</strain>
    </source>
</reference>
<evidence type="ECO:0000259" key="2">
    <source>
        <dbReference type="Pfam" id="PF02481"/>
    </source>
</evidence>
<comment type="similarity">
    <text evidence="1">Belongs to the DprA/Smf family.</text>
</comment>
<dbReference type="InterPro" id="IPR057666">
    <property type="entry name" value="DrpA_SLOG"/>
</dbReference>
<dbReference type="Gene3D" id="3.40.50.450">
    <property type="match status" value="1"/>
</dbReference>
<evidence type="ECO:0000259" key="3">
    <source>
        <dbReference type="Pfam" id="PF17782"/>
    </source>
</evidence>
<dbReference type="EMBL" id="JBHUHT010000011">
    <property type="protein sequence ID" value="MFD2096206.1"/>
    <property type="molecule type" value="Genomic_DNA"/>
</dbReference>
<feature type="domain" description="DprA winged helix" evidence="3">
    <location>
        <begin position="304"/>
        <end position="351"/>
    </location>
</feature>
<dbReference type="InterPro" id="IPR036388">
    <property type="entry name" value="WH-like_DNA-bd_sf"/>
</dbReference>